<keyword evidence="3" id="KW-0238">DNA-binding</keyword>
<keyword evidence="8" id="KW-1185">Reference proteome</keyword>
<evidence type="ECO:0000259" key="6">
    <source>
        <dbReference type="Pfam" id="PF13700"/>
    </source>
</evidence>
<keyword evidence="2" id="KW-0815">Transposition</keyword>
<dbReference type="Proteomes" id="UP001595850">
    <property type="component" value="Unassembled WGS sequence"/>
</dbReference>
<gene>
    <name evidence="7" type="ORF">ACFOWE_30345</name>
</gene>
<dbReference type="InterPro" id="IPR025296">
    <property type="entry name" value="DUF4158"/>
</dbReference>
<evidence type="ECO:0000256" key="1">
    <source>
        <dbReference type="ARBA" id="ARBA00009402"/>
    </source>
</evidence>
<evidence type="ECO:0000256" key="4">
    <source>
        <dbReference type="ARBA" id="ARBA00023172"/>
    </source>
</evidence>
<protein>
    <submittedName>
        <fullName evidence="7">Tn3 family transposase</fullName>
    </submittedName>
</protein>
<organism evidence="7 8">
    <name type="scientific">Planomonospora corallina</name>
    <dbReference type="NCBI Taxonomy" id="1806052"/>
    <lineage>
        <taxon>Bacteria</taxon>
        <taxon>Bacillati</taxon>
        <taxon>Actinomycetota</taxon>
        <taxon>Actinomycetes</taxon>
        <taxon>Streptosporangiales</taxon>
        <taxon>Streptosporangiaceae</taxon>
        <taxon>Planomonospora</taxon>
    </lineage>
</organism>
<dbReference type="RefSeq" id="WP_377293903.1">
    <property type="nucleotide sequence ID" value="NZ_JBHSBM010000050.1"/>
</dbReference>
<sequence length="1006" mass="111284">MTSIERTAYPQFKRLTPARVLHVFFTPTAEEIAWARERTGGPEPLFAVVLALKCFQKMARFPSRQEIPEVVVDHVRRCLGLSEEVEPDHGAGRTAKWHRAQIRTRQGVTYDKQRAMRLAADAITKAAQAKNNPPDLINVALERLIESSLELPGFSRLDRLATTIRARVNAEMFARVAQRMGADGQARMEGMRVVGPDGVSMLNRLKKPAQRASWSRFRKQAAYLEEIDALGDTGAWLEGIAPTKIADFAGEADAQDAASLGDYEPVKRAALLACLLHTARMRARDDLAEMLCKRVAGHLSRARAALEDIRERQRTVSEKLIGTYRTVLEHLDPDGPEAGQGAARAVAAVQTAGGFTSQLADIESVSAFHGDNYEVLVHRFFAKDRPAMFDLVAQLELKATSQDDSVLVALEHARAHEGLRRDFIPLPPPIDAAGDPESGIMFGSGNWRRAVTDRHHPGMVARRHFEAMVFTYLAEELRTGDVAVAGAGEYADWSANLLPWEQCEPLLEGFCAQVGLPATAAGFVEHLRVSHLGAAARLDAEYEDNTDLVIAEDGTPTVKRRRGKQTLEAAENLQAAIERRMPERSLLSIVARTAHWLGWHHHFGPASGSDPKIKEALFRYSLAIFTGGINLGPYEAAKHLTGISARELSMVRNRHITIAKLNAAIASVVNAFAELDVVKAWGDGTAVAADGTHVETYIDNLLAETSIRYGGVGGIAYHYVADTYVALFSRFIPCGVWEAVHLIEGLLANESDVQPSVVHADTQGQSFPVFALATLFGFDLMPRIRNFKDLTFFRANPQLEYPHIDALFGDRGRNVVDWELIERHWRDLMQVAISISENRLSSATLMRRLRSNSRKNRIYKAFREVGRSVRTVALLRYLADPGLRARVTAATNKVESYNAFSQWLGFGNNGVIAHNDPEEQEKLVKMNTLLANLVIFHNALDLMAVVRDLVAEGWPITADHLGAISPYLRAHIRRFGAYATDEITHEPAAFDPELKEIDFSAMGLAA</sequence>
<dbReference type="Pfam" id="PF13700">
    <property type="entry name" value="DUF4158"/>
    <property type="match status" value="1"/>
</dbReference>
<accession>A0ABV8IHE6</accession>
<name>A0ABV8IHE6_9ACTN</name>
<evidence type="ECO:0000259" key="5">
    <source>
        <dbReference type="Pfam" id="PF01526"/>
    </source>
</evidence>
<proteinExistence type="inferred from homology"/>
<comment type="caution">
    <text evidence="7">The sequence shown here is derived from an EMBL/GenBank/DDBJ whole genome shotgun (WGS) entry which is preliminary data.</text>
</comment>
<dbReference type="Pfam" id="PF01526">
    <property type="entry name" value="DDE_Tnp_Tn3"/>
    <property type="match status" value="1"/>
</dbReference>
<evidence type="ECO:0000256" key="2">
    <source>
        <dbReference type="ARBA" id="ARBA00022578"/>
    </source>
</evidence>
<dbReference type="InterPro" id="IPR047653">
    <property type="entry name" value="Tn3-like_transpos"/>
</dbReference>
<dbReference type="EMBL" id="JBHSBM010000050">
    <property type="protein sequence ID" value="MFC4062621.1"/>
    <property type="molecule type" value="Genomic_DNA"/>
</dbReference>
<feature type="domain" description="DUF4158" evidence="6">
    <location>
        <begin position="1"/>
        <end position="163"/>
    </location>
</feature>
<dbReference type="NCBIfam" id="NF033527">
    <property type="entry name" value="transpos_Tn3"/>
    <property type="match status" value="1"/>
</dbReference>
<keyword evidence="4" id="KW-0233">DNA recombination</keyword>
<feature type="domain" description="Tn3 transposase DDE" evidence="5">
    <location>
        <begin position="589"/>
        <end position="978"/>
    </location>
</feature>
<comment type="similarity">
    <text evidence="1">Belongs to the transposase 7 family.</text>
</comment>
<evidence type="ECO:0000313" key="8">
    <source>
        <dbReference type="Proteomes" id="UP001595850"/>
    </source>
</evidence>
<dbReference type="InterPro" id="IPR002513">
    <property type="entry name" value="Tn3_Tnp_DDE_dom"/>
</dbReference>
<evidence type="ECO:0000313" key="7">
    <source>
        <dbReference type="EMBL" id="MFC4062621.1"/>
    </source>
</evidence>
<reference evidence="8" key="1">
    <citation type="journal article" date="2019" name="Int. J. Syst. Evol. Microbiol.">
        <title>The Global Catalogue of Microorganisms (GCM) 10K type strain sequencing project: providing services to taxonomists for standard genome sequencing and annotation.</title>
        <authorList>
            <consortium name="The Broad Institute Genomics Platform"/>
            <consortium name="The Broad Institute Genome Sequencing Center for Infectious Disease"/>
            <person name="Wu L."/>
            <person name="Ma J."/>
        </authorList>
    </citation>
    <scope>NUCLEOTIDE SEQUENCE [LARGE SCALE GENOMIC DNA]</scope>
    <source>
        <strain evidence="8">TBRC 4489</strain>
    </source>
</reference>
<evidence type="ECO:0000256" key="3">
    <source>
        <dbReference type="ARBA" id="ARBA00023125"/>
    </source>
</evidence>